<organism evidence="3 4">
    <name type="scientific">Candidatus Marsarchaeota G2 archaeon OSP_D</name>
    <dbReference type="NCBI Taxonomy" id="1978157"/>
    <lineage>
        <taxon>Archaea</taxon>
        <taxon>Candidatus Marsarchaeota</taxon>
        <taxon>Candidatus Marsarchaeota group 2</taxon>
    </lineage>
</organism>
<reference evidence="3 4" key="1">
    <citation type="submission" date="2017-04" db="EMBL/GenBank/DDBJ databases">
        <title>Novel microbial lineages endemic to geothermal iron-oxide mats fill important gaps in the evolutionary history of Archaea.</title>
        <authorList>
            <person name="Jay Z.J."/>
            <person name="Beam J.P."/>
            <person name="Dlakic M."/>
            <person name="Rusch D.B."/>
            <person name="Kozubal M.A."/>
            <person name="Inskeep W.P."/>
        </authorList>
    </citation>
    <scope>NUCLEOTIDE SEQUENCE [LARGE SCALE GENOMIC DNA]</scope>
    <source>
        <strain evidence="3">OSP_D</strain>
    </source>
</reference>
<protein>
    <recommendedName>
        <fullName evidence="2">Amidohydrolase-related domain-containing protein</fullName>
    </recommendedName>
</protein>
<dbReference type="InterPro" id="IPR032466">
    <property type="entry name" value="Metal_Hydrolase"/>
</dbReference>
<dbReference type="Gene3D" id="2.30.40.10">
    <property type="entry name" value="Urease, subunit C, domain 1"/>
    <property type="match status" value="1"/>
</dbReference>
<dbReference type="InterPro" id="IPR006680">
    <property type="entry name" value="Amidohydro-rel"/>
</dbReference>
<feature type="domain" description="Amidohydrolase-related" evidence="2">
    <location>
        <begin position="55"/>
        <end position="395"/>
    </location>
</feature>
<evidence type="ECO:0000313" key="4">
    <source>
        <dbReference type="Proteomes" id="UP000240322"/>
    </source>
</evidence>
<evidence type="ECO:0000259" key="2">
    <source>
        <dbReference type="Pfam" id="PF01979"/>
    </source>
</evidence>
<dbReference type="Pfam" id="PF01979">
    <property type="entry name" value="Amidohydro_1"/>
    <property type="match status" value="1"/>
</dbReference>
<dbReference type="SUPFAM" id="SSF51338">
    <property type="entry name" value="Composite domain of metallo-dependent hydrolases"/>
    <property type="match status" value="1"/>
</dbReference>
<dbReference type="PANTHER" id="PTHR43794:SF11">
    <property type="entry name" value="AMIDOHYDROLASE-RELATED DOMAIN-CONTAINING PROTEIN"/>
    <property type="match status" value="1"/>
</dbReference>
<evidence type="ECO:0000313" key="3">
    <source>
        <dbReference type="EMBL" id="PSN87016.1"/>
    </source>
</evidence>
<dbReference type="Gene3D" id="3.20.20.140">
    <property type="entry name" value="Metal-dependent hydrolases"/>
    <property type="match status" value="1"/>
</dbReference>
<dbReference type="GO" id="GO:0016810">
    <property type="term" value="F:hydrolase activity, acting on carbon-nitrogen (but not peptide) bonds"/>
    <property type="evidence" value="ECO:0007669"/>
    <property type="project" value="InterPro"/>
</dbReference>
<proteinExistence type="predicted"/>
<dbReference type="InterPro" id="IPR011059">
    <property type="entry name" value="Metal-dep_hydrolase_composite"/>
</dbReference>
<dbReference type="CDD" id="cd01298">
    <property type="entry name" value="ATZ_TRZ_like"/>
    <property type="match status" value="1"/>
</dbReference>
<sequence>MGLLLKEVYAAYDPDTGKTVRDTNIYIEDGFVSEVGEHLGASWKTDTVIECKHKIVLPGFVNAHTHLAMTLLRGYAEDLSLQEWLNAKIWPAEQRLDQHKVFVAARLAGLELLYSGVTAVADMYFFEDSVASAVTSLGLRILAAPTIFSSGFMGSSLREAINTVGSIRENRLLKWALGPHSTYSCSKDTLEEIREAAEEKALRTHIHVGESRRSQVTAETIYGKREVEILGELGLLSQRLLAAHCVWITKGEVELLARGGANVVFCPVSNAKLAEGGVAPIPEMLGAGVNVCLGTDGPASNNSLSVHETMKFGSLILKNHRWDPTILDAATSLRMATTNGYRALGFPVPGLKRGSAADFITVPLTPSLHGHPKAATPNMVVYSSISVSDVVVNGEPLLVDFHPIKIDEQKIMDEFERAALDLDIHELSS</sequence>
<dbReference type="Proteomes" id="UP000240322">
    <property type="component" value="Unassembled WGS sequence"/>
</dbReference>
<name>A0A2R6AKW7_9ARCH</name>
<dbReference type="InterPro" id="IPR050287">
    <property type="entry name" value="MTA/SAH_deaminase"/>
</dbReference>
<keyword evidence="1" id="KW-0378">Hydrolase</keyword>
<evidence type="ECO:0000256" key="1">
    <source>
        <dbReference type="ARBA" id="ARBA00022801"/>
    </source>
</evidence>
<gene>
    <name evidence="3" type="ORF">B9Q03_11300</name>
</gene>
<accession>A0A2R6AKW7</accession>
<dbReference type="EMBL" id="NEXE01000191">
    <property type="protein sequence ID" value="PSN87016.1"/>
    <property type="molecule type" value="Genomic_DNA"/>
</dbReference>
<dbReference type="PANTHER" id="PTHR43794">
    <property type="entry name" value="AMINOHYDROLASE SSNA-RELATED"/>
    <property type="match status" value="1"/>
</dbReference>
<dbReference type="SUPFAM" id="SSF51556">
    <property type="entry name" value="Metallo-dependent hydrolases"/>
    <property type="match status" value="1"/>
</dbReference>
<dbReference type="AlphaFoldDB" id="A0A2R6AKW7"/>
<comment type="caution">
    <text evidence="3">The sequence shown here is derived from an EMBL/GenBank/DDBJ whole genome shotgun (WGS) entry which is preliminary data.</text>
</comment>